<keyword evidence="4 14" id="KW-0964">Secreted</keyword>
<evidence type="ECO:0000256" key="4">
    <source>
        <dbReference type="ARBA" id="ARBA00022525"/>
    </source>
</evidence>
<evidence type="ECO:0000259" key="15">
    <source>
        <dbReference type="Pfam" id="PF07504"/>
    </source>
</evidence>
<comment type="function">
    <text evidence="1">Secreted metalloproteinase that allows assimilation of proteinaceous substrates.</text>
</comment>
<dbReference type="GO" id="GO:0006508">
    <property type="term" value="P:proteolysis"/>
    <property type="evidence" value="ECO:0007669"/>
    <property type="project" value="UniProtKB-KW"/>
</dbReference>
<evidence type="ECO:0000256" key="5">
    <source>
        <dbReference type="ARBA" id="ARBA00022670"/>
    </source>
</evidence>
<gene>
    <name evidence="16" type="ORF">M747DRAFT_352145</name>
</gene>
<dbReference type="SMR" id="A0A370BZU8"/>
<evidence type="ECO:0000256" key="14">
    <source>
        <dbReference type="RuleBase" id="RU364017"/>
    </source>
</evidence>
<comment type="similarity">
    <text evidence="3 14">Belongs to the peptidase M36 family.</text>
</comment>
<dbReference type="PANTHER" id="PTHR33478">
    <property type="entry name" value="EXTRACELLULAR METALLOPROTEINASE MEP"/>
    <property type="match status" value="1"/>
</dbReference>
<feature type="signal peptide" evidence="14">
    <location>
        <begin position="1"/>
        <end position="30"/>
    </location>
</feature>
<dbReference type="PANTHER" id="PTHR33478:SF1">
    <property type="entry name" value="EXTRACELLULAR METALLOPROTEINASE MEP"/>
    <property type="match status" value="1"/>
</dbReference>
<feature type="binding site" evidence="13">
    <location>
        <position position="429"/>
    </location>
    <ligand>
        <name>Zn(2+)</name>
        <dbReference type="ChEBI" id="CHEBI:29105"/>
        <note>catalytic</note>
    </ligand>
</feature>
<evidence type="ECO:0000256" key="2">
    <source>
        <dbReference type="ARBA" id="ARBA00004613"/>
    </source>
</evidence>
<feature type="binding site" evidence="13">
    <location>
        <position position="241"/>
    </location>
    <ligand>
        <name>Zn(2+)</name>
        <dbReference type="ChEBI" id="CHEBI:29105"/>
        <note>catalytic</note>
    </ligand>
</feature>
<dbReference type="GO" id="GO:0005576">
    <property type="term" value="C:extracellular region"/>
    <property type="evidence" value="ECO:0007669"/>
    <property type="project" value="UniProtKB-SubCell"/>
</dbReference>
<evidence type="ECO:0000256" key="11">
    <source>
        <dbReference type="ARBA" id="ARBA00023145"/>
    </source>
</evidence>
<dbReference type="VEuPathDB" id="FungiDB:M747DRAFT_352145"/>
<evidence type="ECO:0000256" key="6">
    <source>
        <dbReference type="ARBA" id="ARBA00022723"/>
    </source>
</evidence>
<feature type="active site" evidence="12">
    <location>
        <position position="426"/>
    </location>
</feature>
<sequence length="631" mass="69153">MHGLRLVCSIGTLPLVILAYPAASLHTTSAAVDLDSLRLTSNSEYVNSVHVDTNRSVAVSAEEHYTDTAARLVQNIVPGASFRLIDDHFVGDNGVAHVYFRQTLHGIDIDNADFNVNIGKDGLVLSFGHSFFTGALPSSHLDNTNVLSPEAALRGARDAIQLPLTIDNVSTEAAEGRNEYIFREAVGAVSDPKAKLVYLVKPEGTLALTWRIETDMYEHWLLTYIDAETTTVHGVVDYVADATYQVYPWGTNDPAEGHRTIVTDPWDLSASAYTWISDGRDNYTTTRGNNAIAHWNPTGGGSYLYNLRPSDPNLNFQWPYSPNMSPPRSYINASIVQLFYTANAYHDLLYTLGFTESAGNFQWNNSAHGGRDKDYVILNAQDGSGFSNANFATPPDGIPGRMRMYIWIESTPSRDGSFDAGIVIHEYTHGVSNRLTGGSHNAGCLSALESGGMGEGWGDFMATAIRIKPNDTRTTSYTMGAWADNDKCGVRDYPYSTSFTENPLNYTSVNTMNGVHAIGTVWATMLYEVLWNLIDKYGKNDGSRPVFRNGVPTDGKYLMMKLVVDGMALQPCNPNFVQARDAILDADIVLTGGKNRCEIWRGFAKRGLGQGAAHSSLNWMRRGSTLLPTGC</sequence>
<keyword evidence="8 14" id="KW-0378">Hydrolase</keyword>
<evidence type="ECO:0000256" key="1">
    <source>
        <dbReference type="ARBA" id="ARBA00003174"/>
    </source>
</evidence>
<keyword evidence="6 13" id="KW-0479">Metal-binding</keyword>
<evidence type="ECO:0000256" key="7">
    <source>
        <dbReference type="ARBA" id="ARBA00022729"/>
    </source>
</evidence>
<protein>
    <recommendedName>
        <fullName evidence="14">Extracellular metalloproteinase</fullName>
        <ecNumber evidence="14">3.4.24.-</ecNumber>
    </recommendedName>
    <alternativeName>
        <fullName evidence="14">Fungalysin</fullName>
    </alternativeName>
</protein>
<evidence type="ECO:0000256" key="8">
    <source>
        <dbReference type="ARBA" id="ARBA00022801"/>
    </source>
</evidence>
<name>A0A370BZU8_ASPNG</name>
<feature type="chain" id="PRO_5016481651" description="Extracellular metalloproteinase" evidence="14">
    <location>
        <begin position="31"/>
        <end position="631"/>
    </location>
</feature>
<dbReference type="InterPro" id="IPR027268">
    <property type="entry name" value="Peptidase_M4/M1_CTD_sf"/>
</dbReference>
<proteinExistence type="inferred from homology"/>
<evidence type="ECO:0000313" key="16">
    <source>
        <dbReference type="EMBL" id="RDH19870.1"/>
    </source>
</evidence>
<evidence type="ECO:0000256" key="9">
    <source>
        <dbReference type="ARBA" id="ARBA00022833"/>
    </source>
</evidence>
<feature type="binding site" evidence="13">
    <location>
        <position position="425"/>
    </location>
    <ligand>
        <name>Zn(2+)</name>
        <dbReference type="ChEBI" id="CHEBI:29105"/>
        <note>catalytic</note>
    </ligand>
</feature>
<feature type="binding site" evidence="13">
    <location>
        <position position="455"/>
    </location>
    <ligand>
        <name>Zn(2+)</name>
        <dbReference type="ChEBI" id="CHEBI:29105"/>
        <note>catalytic</note>
    </ligand>
</feature>
<dbReference type="EMBL" id="KZ851917">
    <property type="protein sequence ID" value="RDH19870.1"/>
    <property type="molecule type" value="Genomic_DNA"/>
</dbReference>
<keyword evidence="10 14" id="KW-0482">Metalloprotease</keyword>
<keyword evidence="5 14" id="KW-0645">Protease</keyword>
<evidence type="ECO:0000256" key="12">
    <source>
        <dbReference type="PIRSR" id="PIRSR601842-1"/>
    </source>
</evidence>
<dbReference type="AlphaFoldDB" id="A0A370BZU8"/>
<dbReference type="InterPro" id="IPR001842">
    <property type="entry name" value="Peptidase_M36"/>
</dbReference>
<keyword evidence="9 13" id="KW-0862">Zinc</keyword>
<evidence type="ECO:0000256" key="3">
    <source>
        <dbReference type="ARBA" id="ARBA00006006"/>
    </source>
</evidence>
<keyword evidence="11 14" id="KW-0865">Zymogen</keyword>
<dbReference type="EC" id="3.4.24.-" evidence="14"/>
<dbReference type="InterPro" id="IPR050371">
    <property type="entry name" value="Fungal_virulence_M36"/>
</dbReference>
<accession>A0A370BZU8</accession>
<dbReference type="CDD" id="cd09596">
    <property type="entry name" value="M36"/>
    <property type="match status" value="1"/>
</dbReference>
<dbReference type="SUPFAM" id="SSF55486">
    <property type="entry name" value="Metalloproteases ('zincins'), catalytic domain"/>
    <property type="match status" value="1"/>
</dbReference>
<feature type="domain" description="FTP" evidence="15">
    <location>
        <begin position="80"/>
        <end position="131"/>
    </location>
</feature>
<dbReference type="GO" id="GO:0008270">
    <property type="term" value="F:zinc ion binding"/>
    <property type="evidence" value="ECO:0007669"/>
    <property type="project" value="InterPro"/>
</dbReference>
<dbReference type="InterPro" id="IPR011096">
    <property type="entry name" value="FTP_domain"/>
</dbReference>
<evidence type="ECO:0000313" key="17">
    <source>
        <dbReference type="Proteomes" id="UP000253845"/>
    </source>
</evidence>
<comment type="cofactor">
    <cofactor evidence="13">
        <name>Zn(2+)</name>
        <dbReference type="ChEBI" id="CHEBI:29105"/>
    </cofactor>
    <text evidence="13">Binds 1 zinc ion per subunit.</text>
</comment>
<dbReference type="Proteomes" id="UP000253845">
    <property type="component" value="Unassembled WGS sequence"/>
</dbReference>
<evidence type="ECO:0000256" key="13">
    <source>
        <dbReference type="PIRSR" id="PIRSR601842-2"/>
    </source>
</evidence>
<dbReference type="Gene3D" id="1.10.390.10">
    <property type="entry name" value="Neutral Protease Domain 2"/>
    <property type="match status" value="1"/>
</dbReference>
<comment type="subcellular location">
    <subcellularLocation>
        <location evidence="2 14">Secreted</location>
    </subcellularLocation>
</comment>
<dbReference type="GO" id="GO:0004222">
    <property type="term" value="F:metalloendopeptidase activity"/>
    <property type="evidence" value="ECO:0007669"/>
    <property type="project" value="InterPro"/>
</dbReference>
<dbReference type="Pfam" id="PF02128">
    <property type="entry name" value="Peptidase_M36"/>
    <property type="match status" value="1"/>
</dbReference>
<evidence type="ECO:0000256" key="10">
    <source>
        <dbReference type="ARBA" id="ARBA00023049"/>
    </source>
</evidence>
<organism evidence="16 17">
    <name type="scientific">Aspergillus niger ATCC 13496</name>
    <dbReference type="NCBI Taxonomy" id="1353008"/>
    <lineage>
        <taxon>Eukaryota</taxon>
        <taxon>Fungi</taxon>
        <taxon>Dikarya</taxon>
        <taxon>Ascomycota</taxon>
        <taxon>Pezizomycotina</taxon>
        <taxon>Eurotiomycetes</taxon>
        <taxon>Eurotiomycetidae</taxon>
        <taxon>Eurotiales</taxon>
        <taxon>Aspergillaceae</taxon>
        <taxon>Aspergillus</taxon>
        <taxon>Aspergillus subgen. Circumdati</taxon>
    </lineage>
</organism>
<reference evidence="16 17" key="1">
    <citation type="submission" date="2018-07" db="EMBL/GenBank/DDBJ databases">
        <title>Section-level genome sequencing of Aspergillus section Nigri to investigate inter- and intra-species variation.</title>
        <authorList>
            <consortium name="DOE Joint Genome Institute"/>
            <person name="Vesth T.C."/>
            <person name="Nybo J.L."/>
            <person name="Theobald S."/>
            <person name="Frisvad J.C."/>
            <person name="Larsen T.O."/>
            <person name="Nielsen K.F."/>
            <person name="Hoof J.B."/>
            <person name="Brandl J."/>
            <person name="Salamov A."/>
            <person name="Riley R."/>
            <person name="Gladden J.M."/>
            <person name="Phatale P."/>
            <person name="Nielsen M.T."/>
            <person name="Lyhne E.K."/>
            <person name="Kogle M.E."/>
            <person name="Strasser K."/>
            <person name="McDonnell E."/>
            <person name="Barry K."/>
            <person name="Clum A."/>
            <person name="Chen C."/>
            <person name="Nolan M."/>
            <person name="Sandor L."/>
            <person name="Kuo A."/>
            <person name="Lipzen A."/>
            <person name="Hainaut M."/>
            <person name="Drula E."/>
            <person name="Tsang A."/>
            <person name="Magnuson J.K."/>
            <person name="Henrissat B."/>
            <person name="Wiebenga A."/>
            <person name="Simmons B.A."/>
            <person name="Makela M.R."/>
            <person name="De vries R.P."/>
            <person name="Grigoriev I.V."/>
            <person name="Mortensen U.H."/>
            <person name="Baker S.E."/>
            <person name="Andersen M.R."/>
        </authorList>
    </citation>
    <scope>NUCLEOTIDE SEQUENCE [LARGE SCALE GENOMIC DNA]</scope>
    <source>
        <strain evidence="16 17">ATCC 13496</strain>
    </source>
</reference>
<dbReference type="Gene3D" id="3.10.170.10">
    <property type="match status" value="1"/>
</dbReference>
<keyword evidence="7 14" id="KW-0732">Signal</keyword>
<dbReference type="Pfam" id="PF07504">
    <property type="entry name" value="FTP"/>
    <property type="match status" value="1"/>
</dbReference>
<dbReference type="PRINTS" id="PR00999">
    <property type="entry name" value="FUNGALYSIN"/>
</dbReference>